<evidence type="ECO:0000313" key="4">
    <source>
        <dbReference type="EMBL" id="RRC94989.1"/>
    </source>
</evidence>
<dbReference type="OrthoDB" id="5241668at2"/>
<keyword evidence="2" id="KW-0812">Transmembrane</keyword>
<sequence length="434" mass="46354">MTSTVVVTPKLSQRLRASRTLITIALIAVISGGLFILIPQDEYDSYPLSPINPGHHGARALAQVLENMGADVIYAADATEAIFEAKQPNSTLVITHPDLLSSEIDEAAAALPRVVGIGGLPPVDSDIFPGFETIVTGIVPSPDSPVRVPLDAEGCSSPSAQAAQSITAGRRYLFSPSALADFSLNGEVASTSIPTGWQWCFLVDDSGNPLSSSPDSSNQDEHGSPEGFPGALYAEKWDGEHYRALVTNDLLATNEWILHEGNATLMLNVLTAPAPREDLGRIVWYTASLTDTLRPQAPGAPSWLHASALLLCGAVAFLALAQGRRLGRLVPEDLPSYVPAAETITGRGRLLRRQGQHAHAAHHLRVATARRLAARLGVPEGEDPEMLRSALRGAGVSETDSQWLWSPEPANDDDLVEVASRLAAIEEEIRNARH</sequence>
<evidence type="ECO:0000256" key="1">
    <source>
        <dbReference type="SAM" id="MobiDB-lite"/>
    </source>
</evidence>
<keyword evidence="5" id="KW-1185">Reference proteome</keyword>
<dbReference type="AlphaFoldDB" id="A0A3P1SD92"/>
<dbReference type="Pfam" id="PF14258">
    <property type="entry name" value="DUF4350"/>
    <property type="match status" value="1"/>
</dbReference>
<dbReference type="Proteomes" id="UP000280444">
    <property type="component" value="Unassembled WGS sequence"/>
</dbReference>
<name>A0A3P1SD92_9ACTO</name>
<feature type="region of interest" description="Disordered" evidence="1">
    <location>
        <begin position="210"/>
        <end position="230"/>
    </location>
</feature>
<protein>
    <submittedName>
        <fullName evidence="4">DUF4350 domain-containing protein</fullName>
    </submittedName>
</protein>
<gene>
    <name evidence="4" type="ORF">EII11_07855</name>
</gene>
<comment type="caution">
    <text evidence="4">The sequence shown here is derived from an EMBL/GenBank/DDBJ whole genome shotgun (WGS) entry which is preliminary data.</text>
</comment>
<organism evidence="4 5">
    <name type="scientific">Schaalia canis</name>
    <dbReference type="NCBI Taxonomy" id="100469"/>
    <lineage>
        <taxon>Bacteria</taxon>
        <taxon>Bacillati</taxon>
        <taxon>Actinomycetota</taxon>
        <taxon>Actinomycetes</taxon>
        <taxon>Actinomycetales</taxon>
        <taxon>Actinomycetaceae</taxon>
        <taxon>Schaalia</taxon>
    </lineage>
</organism>
<evidence type="ECO:0000256" key="2">
    <source>
        <dbReference type="SAM" id="Phobius"/>
    </source>
</evidence>
<dbReference type="EMBL" id="RQZF01000008">
    <property type="protein sequence ID" value="RRC94989.1"/>
    <property type="molecule type" value="Genomic_DNA"/>
</dbReference>
<evidence type="ECO:0000259" key="3">
    <source>
        <dbReference type="Pfam" id="PF14258"/>
    </source>
</evidence>
<keyword evidence="2" id="KW-1133">Transmembrane helix</keyword>
<evidence type="ECO:0000313" key="5">
    <source>
        <dbReference type="Proteomes" id="UP000280444"/>
    </source>
</evidence>
<dbReference type="InterPro" id="IPR025646">
    <property type="entry name" value="DUF4350"/>
</dbReference>
<dbReference type="RefSeq" id="WP_124871157.1">
    <property type="nucleotide sequence ID" value="NZ_RQZF01000008.1"/>
</dbReference>
<keyword evidence="2" id="KW-0472">Membrane</keyword>
<proteinExistence type="predicted"/>
<reference evidence="4 5" key="1">
    <citation type="submission" date="2018-11" db="EMBL/GenBank/DDBJ databases">
        <title>Genomes From Bacteria Associated with the Canine Oral Cavity: a Test Case for Automated Genome-Based Taxonomic Assignment.</title>
        <authorList>
            <person name="Coil D.A."/>
            <person name="Jospin G."/>
            <person name="Darling A.E."/>
            <person name="Wallis C."/>
            <person name="Davis I.J."/>
            <person name="Harris S."/>
            <person name="Eisen J.A."/>
            <person name="Holcombe L.J."/>
            <person name="O'Flynn C."/>
        </authorList>
    </citation>
    <scope>NUCLEOTIDE SEQUENCE [LARGE SCALE GENOMIC DNA]</scope>
    <source>
        <strain evidence="4 5">OH770</strain>
    </source>
</reference>
<feature type="transmembrane region" description="Helical" evidence="2">
    <location>
        <begin position="20"/>
        <end position="38"/>
    </location>
</feature>
<feature type="domain" description="DUF4350" evidence="3">
    <location>
        <begin position="52"/>
        <end position="270"/>
    </location>
</feature>
<accession>A0A3P1SD92</accession>